<evidence type="ECO:0000313" key="2">
    <source>
        <dbReference type="EMBL" id="KAK3740992.1"/>
    </source>
</evidence>
<dbReference type="Proteomes" id="UP001283361">
    <property type="component" value="Unassembled WGS sequence"/>
</dbReference>
<evidence type="ECO:0000313" key="3">
    <source>
        <dbReference type="Proteomes" id="UP001283361"/>
    </source>
</evidence>
<evidence type="ECO:0000256" key="1">
    <source>
        <dbReference type="SAM" id="MobiDB-lite"/>
    </source>
</evidence>
<name>A0AAE0YCL0_9GAST</name>
<accession>A0AAE0YCL0</accession>
<comment type="caution">
    <text evidence="2">The sequence shown here is derived from an EMBL/GenBank/DDBJ whole genome shotgun (WGS) entry which is preliminary data.</text>
</comment>
<sequence length="106" mass="10498">MPINRPAVRVGAGRGGGAAGGAAADQQLQAVAAGVGRRQAGPTVASVRPGGQGLRAVEVDSPSPGPSPAGSLLNLALPRAGGLRAADHRGITLQKDYLSIVHIRLP</sequence>
<gene>
    <name evidence="2" type="ORF">RRG08_005683</name>
</gene>
<protein>
    <submittedName>
        <fullName evidence="2">Uncharacterized protein</fullName>
    </submittedName>
</protein>
<organism evidence="2 3">
    <name type="scientific">Elysia crispata</name>
    <name type="common">lettuce slug</name>
    <dbReference type="NCBI Taxonomy" id="231223"/>
    <lineage>
        <taxon>Eukaryota</taxon>
        <taxon>Metazoa</taxon>
        <taxon>Spiralia</taxon>
        <taxon>Lophotrochozoa</taxon>
        <taxon>Mollusca</taxon>
        <taxon>Gastropoda</taxon>
        <taxon>Heterobranchia</taxon>
        <taxon>Euthyneura</taxon>
        <taxon>Panpulmonata</taxon>
        <taxon>Sacoglossa</taxon>
        <taxon>Placobranchoidea</taxon>
        <taxon>Plakobranchidae</taxon>
        <taxon>Elysia</taxon>
    </lineage>
</organism>
<dbReference type="AlphaFoldDB" id="A0AAE0YCL0"/>
<dbReference type="EMBL" id="JAWDGP010006450">
    <property type="protein sequence ID" value="KAK3740992.1"/>
    <property type="molecule type" value="Genomic_DNA"/>
</dbReference>
<proteinExistence type="predicted"/>
<reference evidence="2" key="1">
    <citation type="journal article" date="2023" name="G3 (Bethesda)">
        <title>A reference genome for the long-term kleptoplast-retaining sea slug Elysia crispata morphotype clarki.</title>
        <authorList>
            <person name="Eastman K.E."/>
            <person name="Pendleton A.L."/>
            <person name="Shaikh M.A."/>
            <person name="Suttiyut T."/>
            <person name="Ogas R."/>
            <person name="Tomko P."/>
            <person name="Gavelis G."/>
            <person name="Widhalm J.R."/>
            <person name="Wisecaver J.H."/>
        </authorList>
    </citation>
    <scope>NUCLEOTIDE SEQUENCE</scope>
    <source>
        <strain evidence="2">ECLA1</strain>
    </source>
</reference>
<keyword evidence="3" id="KW-1185">Reference proteome</keyword>
<feature type="region of interest" description="Disordered" evidence="1">
    <location>
        <begin position="1"/>
        <end position="23"/>
    </location>
</feature>